<keyword evidence="5" id="KW-1185">Reference proteome</keyword>
<sequence>MPLFTAIFDSHSSQGIKNEPCTILHALKALHPDPQTIHLATKGSECSQIPLEEFLEAKGIAFEIADEGKLEFLLQDTTDSCTLPSCARQNDDKSEEGDLGKDLHIGSLHFDYKGTKFTVYKATYISGAFDSSYVVYDFVFQNPTVQGVNAKKTVGHNLISEIYRWMDSLKDEIWVFQHGSWSKDKSLWKSVQNASWDSLVLESEFLDSLRRDTRTFFENSGIYRELGVPWKRGLLLLGPPGNGKTETIKLLLKESKQSTLYVKSFTTKDGPEDGVRSIFKHARMNAPCILVIEDLDSLVTPKVRSFFLNELDGLGQNEGILTIATTNHPERIDDAILNRPSRFDVKYNFDLPNESLRISYALKWIQKIKSVEGGSTDNTLSIKFTRLDTELADEIAKSTEGWSFAFLKELFVSFLLHVAHDKTRAQTTSTHSGLDEILLSQMATLSTQISFKGSDDAENDDDDESDSEEIPLP</sequence>
<dbReference type="InterPro" id="IPR050168">
    <property type="entry name" value="AAA_ATPase_domain"/>
</dbReference>
<dbReference type="PROSITE" id="PS00674">
    <property type="entry name" value="AAA"/>
    <property type="match status" value="1"/>
</dbReference>
<evidence type="ECO:0000256" key="2">
    <source>
        <dbReference type="SAM" id="MobiDB-lite"/>
    </source>
</evidence>
<dbReference type="PANTHER" id="PTHR23077:SF132">
    <property type="entry name" value="ATP-DEPENDENT ZN PROTEASE"/>
    <property type="match status" value="1"/>
</dbReference>
<dbReference type="InParanoid" id="A0A286UT41"/>
<feature type="compositionally biased region" description="Acidic residues" evidence="2">
    <location>
        <begin position="456"/>
        <end position="473"/>
    </location>
</feature>
<dbReference type="AlphaFoldDB" id="A0A286UT41"/>
<dbReference type="GO" id="GO:0005634">
    <property type="term" value="C:nucleus"/>
    <property type="evidence" value="ECO:0007669"/>
    <property type="project" value="TreeGrafter"/>
</dbReference>
<feature type="domain" description="AAA+ ATPase" evidence="3">
    <location>
        <begin position="230"/>
        <end position="353"/>
    </location>
</feature>
<dbReference type="GO" id="GO:0003723">
    <property type="term" value="F:RNA binding"/>
    <property type="evidence" value="ECO:0007669"/>
    <property type="project" value="TreeGrafter"/>
</dbReference>
<dbReference type="GO" id="GO:0016887">
    <property type="term" value="F:ATP hydrolysis activity"/>
    <property type="evidence" value="ECO:0007669"/>
    <property type="project" value="InterPro"/>
</dbReference>
<accession>A0A286UT41</accession>
<evidence type="ECO:0000313" key="4">
    <source>
        <dbReference type="EMBL" id="PAV22692.1"/>
    </source>
</evidence>
<dbReference type="Gene3D" id="3.40.50.300">
    <property type="entry name" value="P-loop containing nucleotide triphosphate hydrolases"/>
    <property type="match status" value="1"/>
</dbReference>
<keyword evidence="4" id="KW-0378">Hydrolase</keyword>
<keyword evidence="1" id="KW-0547">Nucleotide-binding</keyword>
<dbReference type="SMART" id="SM00382">
    <property type="entry name" value="AAA"/>
    <property type="match status" value="1"/>
</dbReference>
<evidence type="ECO:0000313" key="5">
    <source>
        <dbReference type="Proteomes" id="UP000217199"/>
    </source>
</evidence>
<feature type="region of interest" description="Disordered" evidence="2">
    <location>
        <begin position="450"/>
        <end position="473"/>
    </location>
</feature>
<dbReference type="InterPro" id="IPR003960">
    <property type="entry name" value="ATPase_AAA_CS"/>
</dbReference>
<reference evidence="4 5" key="1">
    <citation type="journal article" date="2017" name="Mol. Ecol.">
        <title>Comparative and population genomic landscape of Phellinus noxius: A hypervariable fungus causing root rot in trees.</title>
        <authorList>
            <person name="Chung C.L."/>
            <person name="Lee T.J."/>
            <person name="Akiba M."/>
            <person name="Lee H.H."/>
            <person name="Kuo T.H."/>
            <person name="Liu D."/>
            <person name="Ke H.M."/>
            <person name="Yokoi T."/>
            <person name="Roa M.B."/>
            <person name="Lu M.J."/>
            <person name="Chang Y.Y."/>
            <person name="Ann P.J."/>
            <person name="Tsai J.N."/>
            <person name="Chen C.Y."/>
            <person name="Tzean S.S."/>
            <person name="Ota Y."/>
            <person name="Hattori T."/>
            <person name="Sahashi N."/>
            <person name="Liou R.F."/>
            <person name="Kikuchi T."/>
            <person name="Tsai I.J."/>
        </authorList>
    </citation>
    <scope>NUCLEOTIDE SEQUENCE [LARGE SCALE GENOMIC DNA]</scope>
    <source>
        <strain evidence="4 5">FFPRI411160</strain>
    </source>
</reference>
<dbReference type="GO" id="GO:0005524">
    <property type="term" value="F:ATP binding"/>
    <property type="evidence" value="ECO:0007669"/>
    <property type="project" value="UniProtKB-KW"/>
</dbReference>
<dbReference type="GO" id="GO:1990275">
    <property type="term" value="F:preribosome binding"/>
    <property type="evidence" value="ECO:0007669"/>
    <property type="project" value="TreeGrafter"/>
</dbReference>
<dbReference type="InterPro" id="IPR003593">
    <property type="entry name" value="AAA+_ATPase"/>
</dbReference>
<dbReference type="GO" id="GO:0042254">
    <property type="term" value="P:ribosome biogenesis"/>
    <property type="evidence" value="ECO:0007669"/>
    <property type="project" value="TreeGrafter"/>
</dbReference>
<dbReference type="EMBL" id="NBII01000002">
    <property type="protein sequence ID" value="PAV22692.1"/>
    <property type="molecule type" value="Genomic_DNA"/>
</dbReference>
<dbReference type="Pfam" id="PF00004">
    <property type="entry name" value="AAA"/>
    <property type="match status" value="1"/>
</dbReference>
<name>A0A286UT41_9AGAM</name>
<keyword evidence="1" id="KW-0067">ATP-binding</keyword>
<dbReference type="OrthoDB" id="2115716at2759"/>
<gene>
    <name evidence="4" type="ORF">PNOK_0264900</name>
</gene>
<dbReference type="Proteomes" id="UP000217199">
    <property type="component" value="Unassembled WGS sequence"/>
</dbReference>
<dbReference type="InterPro" id="IPR027417">
    <property type="entry name" value="P-loop_NTPase"/>
</dbReference>
<comment type="caution">
    <text evidence="4">The sequence shown here is derived from an EMBL/GenBank/DDBJ whole genome shotgun (WGS) entry which is preliminary data.</text>
</comment>
<protein>
    <submittedName>
        <fullName evidence="4">P-loop containing nucleoside triphosphate hydrolase</fullName>
    </submittedName>
</protein>
<comment type="similarity">
    <text evidence="1">Belongs to the AAA ATPase family.</text>
</comment>
<organism evidence="4 5">
    <name type="scientific">Pyrrhoderma noxium</name>
    <dbReference type="NCBI Taxonomy" id="2282107"/>
    <lineage>
        <taxon>Eukaryota</taxon>
        <taxon>Fungi</taxon>
        <taxon>Dikarya</taxon>
        <taxon>Basidiomycota</taxon>
        <taxon>Agaricomycotina</taxon>
        <taxon>Agaricomycetes</taxon>
        <taxon>Hymenochaetales</taxon>
        <taxon>Hymenochaetaceae</taxon>
        <taxon>Pyrrhoderma</taxon>
    </lineage>
</organism>
<evidence type="ECO:0000259" key="3">
    <source>
        <dbReference type="SMART" id="SM00382"/>
    </source>
</evidence>
<dbReference type="CDD" id="cd19481">
    <property type="entry name" value="RecA-like_protease"/>
    <property type="match status" value="1"/>
</dbReference>
<proteinExistence type="inferred from homology"/>
<evidence type="ECO:0000256" key="1">
    <source>
        <dbReference type="RuleBase" id="RU003651"/>
    </source>
</evidence>
<dbReference type="PANTHER" id="PTHR23077">
    <property type="entry name" value="AAA-FAMILY ATPASE"/>
    <property type="match status" value="1"/>
</dbReference>
<dbReference type="STRING" id="2282107.A0A286UT41"/>
<dbReference type="SUPFAM" id="SSF52540">
    <property type="entry name" value="P-loop containing nucleoside triphosphate hydrolases"/>
    <property type="match status" value="1"/>
</dbReference>
<dbReference type="InterPro" id="IPR003959">
    <property type="entry name" value="ATPase_AAA_core"/>
</dbReference>